<dbReference type="Gene3D" id="3.40.190.10">
    <property type="entry name" value="Periplasmic binding protein-like II"/>
    <property type="match status" value="2"/>
</dbReference>
<dbReference type="PANTHER" id="PTHR30222:SF2">
    <property type="entry name" value="ABC TRANSPORTER SUBSTRATE-BINDING PROTEIN"/>
    <property type="match status" value="1"/>
</dbReference>
<proteinExistence type="predicted"/>
<dbReference type="Proteomes" id="UP000026913">
    <property type="component" value="Plasmid unnamed"/>
</dbReference>
<dbReference type="Pfam" id="PF13416">
    <property type="entry name" value="SBP_bac_8"/>
    <property type="match status" value="1"/>
</dbReference>
<keyword evidence="1 2" id="KW-0732">Signal</keyword>
<dbReference type="EMBL" id="CP005961">
    <property type="protein sequence ID" value="AHZ73503.1"/>
    <property type="molecule type" value="Genomic_DNA"/>
</dbReference>
<dbReference type="AlphaFoldDB" id="A0A024EM83"/>
<name>A0A024EM83_9PSED</name>
<evidence type="ECO:0000313" key="3">
    <source>
        <dbReference type="EMBL" id="AHZ73503.1"/>
    </source>
</evidence>
<evidence type="ECO:0000313" key="4">
    <source>
        <dbReference type="Proteomes" id="UP000026913"/>
    </source>
</evidence>
<evidence type="ECO:0000256" key="2">
    <source>
        <dbReference type="SAM" id="SignalP"/>
    </source>
</evidence>
<protein>
    <submittedName>
        <fullName evidence="3">Putative transport system, periplasmic solute-binding protein</fullName>
    </submittedName>
</protein>
<sequence>MNSKIATVLMLGMLAGPLSAAEKLTVVSFGGNNRQAQEKAFYKPFTSEKKVAITADDYNGEMAKIRVMADTGKTSWDVVEVESPELLRGCSEGLFEPLDWSRIGKKEDFIPAAVSDCGVGIFIWSTVLTYDPKKLASAPQGWADFWDVKKYPGKRGLRRGAKFTLEFALLADGVAKEDVYTLLGTEEGVQRAFRKLDQIKPDIQWWESGAQPLQWLAAGDVVMTSAYNGRVTSAQAEGQSFEMQWNGSLYDLDHWAIVKGSPNKALAEDFIAFASAPVQQKHFVEAIPYGPSNTKTVALVDEAVGSKLPTSPDNLKNARATDAEFWIDHGEDLEERFIAWANK</sequence>
<reference evidence="3 4" key="1">
    <citation type="journal article" date="2012" name="J. Bacteriol.">
        <title>Genome sequence of cold-adapted Pseudomonas mandelii strain JR-1.</title>
        <authorList>
            <person name="Jang S.H."/>
            <person name="Kim J."/>
            <person name="Kim J."/>
            <person name="Hong S."/>
            <person name="Lee C."/>
        </authorList>
    </citation>
    <scope>NUCLEOTIDE SEQUENCE [LARGE SCALE GENOMIC DNA]</scope>
    <source>
        <strain evidence="3 4">JR-1</strain>
        <plasmid evidence="4">Plasmid</plasmid>
    </source>
</reference>
<keyword evidence="3" id="KW-0614">Plasmid</keyword>
<feature type="signal peptide" evidence="2">
    <location>
        <begin position="1"/>
        <end position="20"/>
    </location>
</feature>
<dbReference type="PANTHER" id="PTHR30222">
    <property type="entry name" value="SPERMIDINE/PUTRESCINE-BINDING PERIPLASMIC PROTEIN"/>
    <property type="match status" value="1"/>
</dbReference>
<dbReference type="RefSeq" id="WP_010466153.1">
    <property type="nucleotide sequence ID" value="NZ_CP005961.1"/>
</dbReference>
<dbReference type="CDD" id="cd13589">
    <property type="entry name" value="PBP2_polyamine_RpCGA009"/>
    <property type="match status" value="1"/>
</dbReference>
<evidence type="ECO:0000256" key="1">
    <source>
        <dbReference type="ARBA" id="ARBA00022729"/>
    </source>
</evidence>
<accession>A0A024EM83</accession>
<gene>
    <name evidence="3" type="ORF">OU5_P0251</name>
</gene>
<dbReference type="HOGENOM" id="CLU_026974_8_0_6"/>
<dbReference type="OrthoDB" id="7053620at2"/>
<dbReference type="SUPFAM" id="SSF53850">
    <property type="entry name" value="Periplasmic binding protein-like II"/>
    <property type="match status" value="1"/>
</dbReference>
<geneLocation type="plasmid" evidence="4"/>
<organism evidence="3 4">
    <name type="scientific">Pseudomonas mandelii JR-1</name>
    <dbReference type="NCBI Taxonomy" id="1147786"/>
    <lineage>
        <taxon>Bacteria</taxon>
        <taxon>Pseudomonadati</taxon>
        <taxon>Pseudomonadota</taxon>
        <taxon>Gammaproteobacteria</taxon>
        <taxon>Pseudomonadales</taxon>
        <taxon>Pseudomonadaceae</taxon>
        <taxon>Pseudomonas</taxon>
    </lineage>
</organism>
<dbReference type="KEGG" id="pman:OU5_P0251"/>
<dbReference type="InterPro" id="IPR006059">
    <property type="entry name" value="SBP"/>
</dbReference>
<feature type="chain" id="PRO_5001528927" evidence="2">
    <location>
        <begin position="21"/>
        <end position="343"/>
    </location>
</feature>